<name>A0ABQ6Y2T4_9GAMM</name>
<keyword evidence="2" id="KW-1185">Reference proteome</keyword>
<proteinExistence type="predicted"/>
<protein>
    <recommendedName>
        <fullName evidence="3">DUF4224 domain-containing protein</fullName>
    </recommendedName>
</protein>
<accession>A0ABQ6Y2T4</accession>
<evidence type="ECO:0000313" key="1">
    <source>
        <dbReference type="EMBL" id="KAF0801804.1"/>
    </source>
</evidence>
<sequence length="65" mass="7513">MGHPALVYEEELMEMSGYTRRKDLQKWLDQHHVWYLPGKEGRISTTVEALNRAGLGASNDEWDPV</sequence>
<dbReference type="EMBL" id="AQPF01000093">
    <property type="protein sequence ID" value="KAF0801804.1"/>
    <property type="molecule type" value="Genomic_DNA"/>
</dbReference>
<organism evidence="1 2">
    <name type="scientific">Alcanivorax xiamenensis</name>
    <dbReference type="NCBI Taxonomy" id="1177156"/>
    <lineage>
        <taxon>Bacteria</taxon>
        <taxon>Pseudomonadati</taxon>
        <taxon>Pseudomonadota</taxon>
        <taxon>Gammaproteobacteria</taxon>
        <taxon>Oceanospirillales</taxon>
        <taxon>Alcanivoracaceae</taxon>
        <taxon>Alcanivorax</taxon>
    </lineage>
</organism>
<reference evidence="1 2" key="1">
    <citation type="submission" date="2012-09" db="EMBL/GenBank/DDBJ databases">
        <title>Genome Sequence of alkane-degrading Bacterium Alcanivorax sp. 6-D-6.</title>
        <authorList>
            <person name="Lai Q."/>
            <person name="Shao Z."/>
        </authorList>
    </citation>
    <scope>NUCLEOTIDE SEQUENCE [LARGE SCALE GENOMIC DNA]</scope>
    <source>
        <strain evidence="1 2">6-D-6</strain>
    </source>
</reference>
<dbReference type="Proteomes" id="UP000771797">
    <property type="component" value="Unassembled WGS sequence"/>
</dbReference>
<gene>
    <name evidence="1" type="ORF">A6D6_04242</name>
</gene>
<comment type="caution">
    <text evidence="1">The sequence shown here is derived from an EMBL/GenBank/DDBJ whole genome shotgun (WGS) entry which is preliminary data.</text>
</comment>
<evidence type="ECO:0008006" key="3">
    <source>
        <dbReference type="Google" id="ProtNLM"/>
    </source>
</evidence>
<evidence type="ECO:0000313" key="2">
    <source>
        <dbReference type="Proteomes" id="UP000771797"/>
    </source>
</evidence>